<dbReference type="AlphaFoldDB" id="E4S8E9"/>
<dbReference type="GO" id="GO:0005524">
    <property type="term" value="F:ATP binding"/>
    <property type="evidence" value="ECO:0007669"/>
    <property type="project" value="InterPro"/>
</dbReference>
<dbReference type="Gene3D" id="3.30.870.10">
    <property type="entry name" value="Endonuclease Chain A"/>
    <property type="match status" value="1"/>
</dbReference>
<feature type="domain" description="Helicase C-terminal" evidence="3">
    <location>
        <begin position="495"/>
        <end position="655"/>
    </location>
</feature>
<dbReference type="Gene3D" id="3.40.50.300">
    <property type="entry name" value="P-loop containing nucleotide triphosphate hydrolases"/>
    <property type="match status" value="2"/>
</dbReference>
<dbReference type="PROSITE" id="PS51192">
    <property type="entry name" value="HELICASE_ATP_BIND_1"/>
    <property type="match status" value="1"/>
</dbReference>
<accession>E4S8E9</accession>
<dbReference type="SMART" id="SM00490">
    <property type="entry name" value="HELICc"/>
    <property type="match status" value="1"/>
</dbReference>
<dbReference type="EMBL" id="CP002326">
    <property type="protein sequence ID" value="ADQ41931.1"/>
    <property type="molecule type" value="Genomic_DNA"/>
</dbReference>
<dbReference type="Proteomes" id="UP000009256">
    <property type="component" value="Chromosome"/>
</dbReference>
<dbReference type="PANTHER" id="PTHR47396:SF1">
    <property type="entry name" value="ATP-DEPENDENT HELICASE IRC3-RELATED"/>
    <property type="match status" value="1"/>
</dbReference>
<dbReference type="CDD" id="cd09205">
    <property type="entry name" value="PLDc_N_DEXD_b3"/>
    <property type="match status" value="1"/>
</dbReference>
<keyword evidence="5" id="KW-1185">Reference proteome</keyword>
<dbReference type="InterPro" id="IPR050742">
    <property type="entry name" value="Helicase_Restrict-Modif_Enz"/>
</dbReference>
<proteinExistence type="predicted"/>
<dbReference type="InterPro" id="IPR001736">
    <property type="entry name" value="PLipase_D/transphosphatidylase"/>
</dbReference>
<reference evidence="4 5" key="2">
    <citation type="journal article" date="2011" name="J. Bacteriol.">
        <title>Complete genome sequences for the anaerobic, extremely thermophilic plant biomass-degrading bacteria Caldicellulosiruptor hydrothermalis, Caldicellulosiruptor kristjanssonii, Caldicellulosiruptor kronotskyensis, Caldicellulosiruptor owensenis, and Caldicellulosiruptor lactoaceticus.</title>
        <authorList>
            <person name="Blumer-Schuette S.E."/>
            <person name="Ozdemir I."/>
            <person name="Mistry D."/>
            <person name="Lucas S."/>
            <person name="Lapidus A."/>
            <person name="Cheng J.F."/>
            <person name="Goodwin L.A."/>
            <person name="Pitluck S."/>
            <person name="Land M.L."/>
            <person name="Hauser L.J."/>
            <person name="Woyke T."/>
            <person name="Mikhailova N."/>
            <person name="Pati A."/>
            <person name="Kyrpides N.C."/>
            <person name="Ivanova N."/>
            <person name="Detter J.C."/>
            <person name="Walston-Davenport K."/>
            <person name="Han S."/>
            <person name="Adams M.W."/>
            <person name="Kelly R.M."/>
        </authorList>
    </citation>
    <scope>NUCLEOTIDE SEQUENCE [LARGE SCALE GENOMIC DNA]</scope>
    <source>
        <strain evidence="5">ATCC 700853 / DSM 12137 / I77R1B</strain>
    </source>
</reference>
<dbReference type="CDD" id="cd18799">
    <property type="entry name" value="SF2_C_EcoAI-like"/>
    <property type="match status" value="1"/>
</dbReference>
<dbReference type="eggNOG" id="COG3886">
    <property type="taxonomic scope" value="Bacteria"/>
</dbReference>
<dbReference type="STRING" id="632335.Calkr_2497"/>
<feature type="domain" description="PLD phosphodiesterase" evidence="1">
    <location>
        <begin position="132"/>
        <end position="163"/>
    </location>
</feature>
<dbReference type="KEGG" id="cki:Calkr_2497"/>
<evidence type="ECO:0000313" key="5">
    <source>
        <dbReference type="Proteomes" id="UP000009256"/>
    </source>
</evidence>
<organism evidence="4 5">
    <name type="scientific">Caldicellulosiruptor acetigenus (strain ATCC 700853 / DSM 12137 / I77R1B)</name>
    <name type="common">Caldicellulosiruptor kristjanssonii</name>
    <dbReference type="NCBI Taxonomy" id="632335"/>
    <lineage>
        <taxon>Bacteria</taxon>
        <taxon>Bacillati</taxon>
        <taxon>Bacillota</taxon>
        <taxon>Bacillota incertae sedis</taxon>
        <taxon>Caldicellulosiruptorales</taxon>
        <taxon>Caldicellulosiruptoraceae</taxon>
        <taxon>Caldicellulosiruptor</taxon>
    </lineage>
</organism>
<dbReference type="GO" id="GO:0006793">
    <property type="term" value="P:phosphorus metabolic process"/>
    <property type="evidence" value="ECO:0007669"/>
    <property type="project" value="UniProtKB-ARBA"/>
</dbReference>
<dbReference type="GO" id="GO:0016787">
    <property type="term" value="F:hydrolase activity"/>
    <property type="evidence" value="ECO:0007669"/>
    <property type="project" value="InterPro"/>
</dbReference>
<dbReference type="SUPFAM" id="SSF56024">
    <property type="entry name" value="Phospholipase D/nuclease"/>
    <property type="match status" value="1"/>
</dbReference>
<dbReference type="PROSITE" id="PS51194">
    <property type="entry name" value="HELICASE_CTER"/>
    <property type="match status" value="1"/>
</dbReference>
<gene>
    <name evidence="4" type="ordered locus">Calkr_2497</name>
</gene>
<dbReference type="Pfam" id="PF13091">
    <property type="entry name" value="PLDc_2"/>
    <property type="match status" value="1"/>
</dbReference>
<sequence length="890" mass="104943">MGFEKVHKIEEYLNQIELHEIKDVYRKIEQRYKALIQQAGLQNVKCFTGDNEDFLTELRSAIKRSIEINFIVSFLLESGVRLIIEDLIEAKKRGSKIRIVTGRYLNITQPSALYLIRQALGNYVDLRFYKFEEKSFHPKAYIFEYENDDGEVFIGSSNISEQALCGGIEWNYKIEKNTNYDDFLFFKNEFLNIFHNQSIEVTDKVLKEYSRKWKKPKIQFEKEILTEVDGDISEHEEKDQNILSDSLKVAQEVAEYSVQSLIKSKENKGKVIQFYYPRGAQIEALYELKKSREEGFNKGLVVLATGVGKTFLAAFDSMDFKKVLFVAHREEILNQAKKTFEKVRPNSSMGFFNAEIKDTNKDIIFASVQTLGKEEYLNESYFPPDYFDYIVIDEFHHAVAKSYSNIISYFKPKFLLGLTATPERLDNKDVFELCDYNVVYELRLKDAINKGFLVPFHYYGIYDETDFSNIPIINGKYKEDELERVLMIHKRADLILKNYLKFNKKRTLAFCSSRNHAEFMAEYFNQNGVKSCAVYSGEQGKNAAFRGQAIEKLKKGEINVIFTVDMFNEGVDIPEIDMVMFLRPTESPTVFLQQLGRGLRKAKDKYYLTVLDFIGNYKKANLIPFLLSGKRYDIEKIKKTRFVYDEFDFPDDCIVDFDFRIIDIFRKQAEAVKRIEELIYEEYLRIKNFLGYRPMRQDFFKYVDNAIYDNMKRYSDPNINILKDYISFLYKNNELTESEKVLYATVAHEFVRCIENTRMTKSYKMPLLLAFYNNGELKLVATPDDIYKSFTEFYSNPSNAVDLARHKSTQGYKEWTKEDWLDLSRKNPEEALLNDNEFSKFLKRDGEFLYLSKDLEPFIKNQDFIRHFKDVIDYRVKRYYKERIENGSDD</sequence>
<dbReference type="HOGENOM" id="CLU_005588_2_0_9"/>
<dbReference type="SMART" id="SM00487">
    <property type="entry name" value="DEXDc"/>
    <property type="match status" value="1"/>
</dbReference>
<dbReference type="eggNOG" id="COG1061">
    <property type="taxonomic scope" value="Bacteria"/>
</dbReference>
<reference key="1">
    <citation type="submission" date="2010-11" db="EMBL/GenBank/DDBJ databases">
        <title>Complete sequence of chromosome of Caldicellulosiruptor kristjanssonii 177R1B.</title>
        <authorList>
            <consortium name="US DOE Joint Genome Institute"/>
            <person name="Lucas S."/>
            <person name="Copeland A."/>
            <person name="Lapidus A."/>
            <person name="Cheng J.-F."/>
            <person name="Bruce D."/>
            <person name="Goodwin L."/>
            <person name="Pitluck S."/>
            <person name="Davenport K."/>
            <person name="Detter J.C."/>
            <person name="Han C."/>
            <person name="Tapia R."/>
            <person name="Land M."/>
            <person name="Hauser L."/>
            <person name="Jeffries C."/>
            <person name="Kyrpides N."/>
            <person name="Ivanova N."/>
            <person name="Mikhailova N."/>
            <person name="Blumer-Schuette S.E."/>
            <person name="Kelly R.M."/>
            <person name="Woyke T."/>
        </authorList>
    </citation>
    <scope>NUCLEOTIDE SEQUENCE</scope>
    <source>
        <strain>177R1B</strain>
    </source>
</reference>
<dbReference type="CDD" id="cd18032">
    <property type="entry name" value="DEXHc_RE_I_III_res"/>
    <property type="match status" value="1"/>
</dbReference>
<dbReference type="InterPro" id="IPR006935">
    <property type="entry name" value="Helicase/UvrB_N"/>
</dbReference>
<dbReference type="InterPro" id="IPR027417">
    <property type="entry name" value="P-loop_NTPase"/>
</dbReference>
<protein>
    <submittedName>
        <fullName evidence="4">Type III restriction protein res subunit</fullName>
    </submittedName>
</protein>
<dbReference type="InterPro" id="IPR001650">
    <property type="entry name" value="Helicase_C-like"/>
</dbReference>
<dbReference type="GO" id="GO:0003677">
    <property type="term" value="F:DNA binding"/>
    <property type="evidence" value="ECO:0007669"/>
    <property type="project" value="InterPro"/>
</dbReference>
<dbReference type="Pfam" id="PF04851">
    <property type="entry name" value="ResIII"/>
    <property type="match status" value="1"/>
</dbReference>
<evidence type="ECO:0000313" key="4">
    <source>
        <dbReference type="EMBL" id="ADQ41931.1"/>
    </source>
</evidence>
<feature type="domain" description="Helicase ATP-binding" evidence="2">
    <location>
        <begin position="290"/>
        <end position="440"/>
    </location>
</feature>
<dbReference type="PANTHER" id="PTHR47396">
    <property type="entry name" value="TYPE I RESTRICTION ENZYME ECOKI R PROTEIN"/>
    <property type="match status" value="1"/>
</dbReference>
<dbReference type="SUPFAM" id="SSF52540">
    <property type="entry name" value="P-loop containing nucleoside triphosphate hydrolases"/>
    <property type="match status" value="1"/>
</dbReference>
<evidence type="ECO:0000259" key="3">
    <source>
        <dbReference type="PROSITE" id="PS51194"/>
    </source>
</evidence>
<dbReference type="RefSeq" id="WP_013433644.1">
    <property type="nucleotide sequence ID" value="NC_014721.1"/>
</dbReference>
<dbReference type="PROSITE" id="PS50035">
    <property type="entry name" value="PLD"/>
    <property type="match status" value="1"/>
</dbReference>
<dbReference type="InterPro" id="IPR014001">
    <property type="entry name" value="Helicase_ATP-bd"/>
</dbReference>
<dbReference type="InterPro" id="IPR025202">
    <property type="entry name" value="PLD-like_dom"/>
</dbReference>
<evidence type="ECO:0000259" key="2">
    <source>
        <dbReference type="PROSITE" id="PS51192"/>
    </source>
</evidence>
<dbReference type="Pfam" id="PF00271">
    <property type="entry name" value="Helicase_C"/>
    <property type="match status" value="1"/>
</dbReference>
<evidence type="ECO:0000259" key="1">
    <source>
        <dbReference type="PROSITE" id="PS50035"/>
    </source>
</evidence>
<name>E4S8E9_CALA7</name>
<dbReference type="GO" id="GO:0005829">
    <property type="term" value="C:cytosol"/>
    <property type="evidence" value="ECO:0007669"/>
    <property type="project" value="TreeGrafter"/>
</dbReference>